<feature type="transmembrane region" description="Helical" evidence="2">
    <location>
        <begin position="252"/>
        <end position="273"/>
    </location>
</feature>
<accession>A0ABM8I6Y6</accession>
<feature type="compositionally biased region" description="Basic residues" evidence="1">
    <location>
        <begin position="83"/>
        <end position="92"/>
    </location>
</feature>
<feature type="transmembrane region" description="Helical" evidence="2">
    <location>
        <begin position="173"/>
        <end position="195"/>
    </location>
</feature>
<keyword evidence="2" id="KW-0472">Membrane</keyword>
<protein>
    <submittedName>
        <fullName evidence="3">Uncharacterized protein</fullName>
    </submittedName>
</protein>
<keyword evidence="4" id="KW-1185">Reference proteome</keyword>
<reference evidence="4" key="1">
    <citation type="journal article" date="2023" name="Int. J. Syst. Evol. Microbiol.">
        <title>Claveliimonas bilis gen. nov., sp. nov., deoxycholic acid-producing bacteria isolated from human faeces, and reclassification of Sellimonas monacensis Zenner et al. 2021 as Claveliimonas monacensis comb. nov.</title>
        <authorList>
            <person name="Hisatomi A."/>
            <person name="Kastawa N.W.E.P.G."/>
            <person name="Song I."/>
            <person name="Ohkuma M."/>
            <person name="Fukiya S."/>
            <person name="Sakamoto M."/>
        </authorList>
    </citation>
    <scope>NUCLEOTIDE SEQUENCE [LARGE SCALE GENOMIC DNA]</scope>
    <source>
        <strain evidence="4">12BBH14</strain>
    </source>
</reference>
<feature type="compositionally biased region" description="Basic and acidic residues" evidence="1">
    <location>
        <begin position="1"/>
        <end position="15"/>
    </location>
</feature>
<feature type="compositionally biased region" description="Acidic residues" evidence="1">
    <location>
        <begin position="61"/>
        <end position="79"/>
    </location>
</feature>
<evidence type="ECO:0000313" key="4">
    <source>
        <dbReference type="Proteomes" id="UP001305815"/>
    </source>
</evidence>
<keyword evidence="2" id="KW-1133">Transmembrane helix</keyword>
<proteinExistence type="predicted"/>
<organism evidence="3 4">
    <name type="scientific">Claveliimonas bilis</name>
    <dbReference type="NCBI Taxonomy" id="3028070"/>
    <lineage>
        <taxon>Bacteria</taxon>
        <taxon>Bacillati</taxon>
        <taxon>Bacillota</taxon>
        <taxon>Clostridia</taxon>
        <taxon>Lachnospirales</taxon>
        <taxon>Lachnospiraceae</taxon>
        <taxon>Claveliimonas</taxon>
    </lineage>
</organism>
<name>A0ABM8I6Y6_9FIRM</name>
<dbReference type="EMBL" id="AP027742">
    <property type="protein sequence ID" value="BDZ76919.1"/>
    <property type="molecule type" value="Genomic_DNA"/>
</dbReference>
<gene>
    <name evidence="3" type="ORF">Lac1_11020</name>
</gene>
<feature type="compositionally biased region" description="Basic and acidic residues" evidence="1">
    <location>
        <begin position="39"/>
        <end position="60"/>
    </location>
</feature>
<sequence length="279" mass="30975">MSRNRYENPSHKTYDDLFGDDFEVVYEEELPPIRPNDTFPEKDTGSLDNERDDITDKWADDYDSTWDDDTEDGWDDDTESSNSKKKKSSKNNRKQEDSREKKKSRRRPNVVSPVKKTVQTGAKAVSSIIRMICKIASLVILAVIIYILATHFFEGLTSYGNPSTAISEKNYVMAAYAAFAVFVLLFEILSFFWSLSGPRVSSKNGRSYQADTGRGMSVFILTGAGSYLARMTAGLIPASPAPLTGLSGAVEIFGSLSATLIPLCIAGIISCILRRIFSR</sequence>
<dbReference type="RefSeq" id="WP_316266527.1">
    <property type="nucleotide sequence ID" value="NZ_AP027742.1"/>
</dbReference>
<evidence type="ECO:0000313" key="3">
    <source>
        <dbReference type="EMBL" id="BDZ76919.1"/>
    </source>
</evidence>
<evidence type="ECO:0000256" key="1">
    <source>
        <dbReference type="SAM" id="MobiDB-lite"/>
    </source>
</evidence>
<feature type="region of interest" description="Disordered" evidence="1">
    <location>
        <begin position="1"/>
        <end position="114"/>
    </location>
</feature>
<evidence type="ECO:0000256" key="2">
    <source>
        <dbReference type="SAM" id="Phobius"/>
    </source>
</evidence>
<feature type="compositionally biased region" description="Acidic residues" evidence="1">
    <location>
        <begin position="17"/>
        <end position="30"/>
    </location>
</feature>
<feature type="transmembrane region" description="Helical" evidence="2">
    <location>
        <begin position="216"/>
        <end position="240"/>
    </location>
</feature>
<feature type="transmembrane region" description="Helical" evidence="2">
    <location>
        <begin position="135"/>
        <end position="153"/>
    </location>
</feature>
<dbReference type="Proteomes" id="UP001305815">
    <property type="component" value="Chromosome"/>
</dbReference>
<keyword evidence="2" id="KW-0812">Transmembrane</keyword>